<sequence length="136" mass="14720">MALVSCDAETFGNLTLHAAAAPDGARHAPRHLPTLRVGVALHEVRLPRPTGKKLELRLFAREGETDTILPLDQIATIDVRAGSSRARCDGIAILLSTTSSPTPPRRRLDWLPEPVRRPLAGLARRLRAARGDSARG</sequence>
<proteinExistence type="predicted"/>
<evidence type="ECO:0000313" key="1">
    <source>
        <dbReference type="EMBL" id="PJJ73893.1"/>
    </source>
</evidence>
<comment type="caution">
    <text evidence="1">The sequence shown here is derived from an EMBL/GenBank/DDBJ whole genome shotgun (WGS) entry which is preliminary data.</text>
</comment>
<gene>
    <name evidence="1" type="ORF">CLV28_1377</name>
</gene>
<dbReference type="Proteomes" id="UP000231693">
    <property type="component" value="Unassembled WGS sequence"/>
</dbReference>
<dbReference type="RefSeq" id="WP_100422586.1">
    <property type="nucleotide sequence ID" value="NZ_BOOX01000002.1"/>
</dbReference>
<keyword evidence="2" id="KW-1185">Reference proteome</keyword>
<dbReference type="AlphaFoldDB" id="A0A2M9CPS8"/>
<name>A0A2M9CPS8_9CELL</name>
<evidence type="ECO:0000313" key="2">
    <source>
        <dbReference type="Proteomes" id="UP000231693"/>
    </source>
</evidence>
<organism evidence="1 2">
    <name type="scientific">Sediminihabitans luteus</name>
    <dbReference type="NCBI Taxonomy" id="1138585"/>
    <lineage>
        <taxon>Bacteria</taxon>
        <taxon>Bacillati</taxon>
        <taxon>Actinomycetota</taxon>
        <taxon>Actinomycetes</taxon>
        <taxon>Micrococcales</taxon>
        <taxon>Cellulomonadaceae</taxon>
        <taxon>Sediminihabitans</taxon>
    </lineage>
</organism>
<protein>
    <submittedName>
        <fullName evidence="1">Uncharacterized protein</fullName>
    </submittedName>
</protein>
<accession>A0A2M9CPS8</accession>
<reference evidence="1 2" key="1">
    <citation type="submission" date="2017-11" db="EMBL/GenBank/DDBJ databases">
        <title>Genomic Encyclopedia of Archaeal and Bacterial Type Strains, Phase II (KMG-II): From Individual Species to Whole Genera.</title>
        <authorList>
            <person name="Goeker M."/>
        </authorList>
    </citation>
    <scope>NUCLEOTIDE SEQUENCE [LARGE SCALE GENOMIC DNA]</scope>
    <source>
        <strain evidence="1 2">DSM 25478</strain>
    </source>
</reference>
<dbReference type="EMBL" id="PGFE01000002">
    <property type="protein sequence ID" value="PJJ73893.1"/>
    <property type="molecule type" value="Genomic_DNA"/>
</dbReference>